<dbReference type="RefSeq" id="WP_193918793.1">
    <property type="nucleotide sequence ID" value="NZ_JADEWL010000017.1"/>
</dbReference>
<evidence type="ECO:0000313" key="2">
    <source>
        <dbReference type="Proteomes" id="UP000620559"/>
    </source>
</evidence>
<organism evidence="1 2">
    <name type="scientific">Plectonema cf. radiosum LEGE 06105</name>
    <dbReference type="NCBI Taxonomy" id="945769"/>
    <lineage>
        <taxon>Bacteria</taxon>
        <taxon>Bacillati</taxon>
        <taxon>Cyanobacteriota</taxon>
        <taxon>Cyanophyceae</taxon>
        <taxon>Oscillatoriophycideae</taxon>
        <taxon>Oscillatoriales</taxon>
        <taxon>Microcoleaceae</taxon>
        <taxon>Plectonema</taxon>
    </lineage>
</organism>
<reference evidence="1" key="1">
    <citation type="submission" date="2020-10" db="EMBL/GenBank/DDBJ databases">
        <authorList>
            <person name="Castelo-Branco R."/>
            <person name="Eusebio N."/>
            <person name="Adriana R."/>
            <person name="Vieira A."/>
            <person name="Brugerolle De Fraissinette N."/>
            <person name="Rezende De Castro R."/>
            <person name="Schneider M.P."/>
            <person name="Vasconcelos V."/>
            <person name="Leao P.N."/>
        </authorList>
    </citation>
    <scope>NUCLEOTIDE SEQUENCE</scope>
    <source>
        <strain evidence="1">LEGE 06105</strain>
    </source>
</reference>
<proteinExistence type="predicted"/>
<name>A0A8J7EZ95_9CYAN</name>
<sequence>MSVTKSKSSKAPNPFIGTWHIYEMEMWDEDYFNMEVQAYVSIETDKQGDFQFGLVSGSLDGDLEKSGVSERFAFTWEGQDEMDEASGSGWMQLINVRQVEGFIKLHLGDSSTFKAKRAK</sequence>
<keyword evidence="2" id="KW-1185">Reference proteome</keyword>
<accession>A0A8J7EZ95</accession>
<evidence type="ECO:0000313" key="1">
    <source>
        <dbReference type="EMBL" id="MBE9212653.1"/>
    </source>
</evidence>
<gene>
    <name evidence="1" type="ORF">IQ247_07970</name>
</gene>
<comment type="caution">
    <text evidence="1">The sequence shown here is derived from an EMBL/GenBank/DDBJ whole genome shotgun (WGS) entry which is preliminary data.</text>
</comment>
<dbReference type="Proteomes" id="UP000620559">
    <property type="component" value="Unassembled WGS sequence"/>
</dbReference>
<dbReference type="AlphaFoldDB" id="A0A8J7EZ95"/>
<protein>
    <submittedName>
        <fullName evidence="1">Uncharacterized protein</fullName>
    </submittedName>
</protein>
<dbReference type="EMBL" id="JADEWL010000017">
    <property type="protein sequence ID" value="MBE9212653.1"/>
    <property type="molecule type" value="Genomic_DNA"/>
</dbReference>